<feature type="compositionally biased region" description="Low complexity" evidence="1">
    <location>
        <begin position="300"/>
        <end position="312"/>
    </location>
</feature>
<dbReference type="PANTHER" id="PTHR34786">
    <property type="entry name" value="OS09G0504900 PROTEIN"/>
    <property type="match status" value="1"/>
</dbReference>
<comment type="caution">
    <text evidence="3">The sequence shown here is derived from an EMBL/GenBank/DDBJ whole genome shotgun (WGS) entry which is preliminary data.</text>
</comment>
<dbReference type="Pfam" id="PF14780">
    <property type="entry name" value="NEPRO_N"/>
    <property type="match status" value="1"/>
</dbReference>
<evidence type="ECO:0000259" key="2">
    <source>
        <dbReference type="Pfam" id="PF14780"/>
    </source>
</evidence>
<feature type="region of interest" description="Disordered" evidence="1">
    <location>
        <begin position="278"/>
        <end position="312"/>
    </location>
</feature>
<name>A0A8K0MQ42_9ROSA</name>
<feature type="domain" description="Nucleolus and neural progenitor protein-like N-terminal" evidence="2">
    <location>
        <begin position="36"/>
        <end position="144"/>
    </location>
</feature>
<organism evidence="3 4">
    <name type="scientific">Rhamnella rubrinervis</name>
    <dbReference type="NCBI Taxonomy" id="2594499"/>
    <lineage>
        <taxon>Eukaryota</taxon>
        <taxon>Viridiplantae</taxon>
        <taxon>Streptophyta</taxon>
        <taxon>Embryophyta</taxon>
        <taxon>Tracheophyta</taxon>
        <taxon>Spermatophyta</taxon>
        <taxon>Magnoliopsida</taxon>
        <taxon>eudicotyledons</taxon>
        <taxon>Gunneridae</taxon>
        <taxon>Pentapetalae</taxon>
        <taxon>rosids</taxon>
        <taxon>fabids</taxon>
        <taxon>Rosales</taxon>
        <taxon>Rhamnaceae</taxon>
        <taxon>rhamnoid group</taxon>
        <taxon>Rhamneae</taxon>
        <taxon>Rhamnella</taxon>
    </lineage>
</organism>
<proteinExistence type="predicted"/>
<sequence>MGSEAETLEERLTSLYGQLQAECGILERMVRRDLRLLQSSKLEDTLNSCFQVITGKKPKQKAHLLESLKRKKCEGEKHNFMERLLGAARLLSQMVEPMLKASTEISTLLAQSFFMGFSLTILALLARLRVLVQQILLDVVSVFNMVSSLTQKKQSVKITQEGLEVFREFFPTKDEFVTLECAWESDKFVLLEIKHKSEISSHDGDLEGNESLQATSVQYQRLESFLRDELHSKSMDEDHAAAAETGLTHTGEDKTDLCPSPSIGNDVRKVVEGSLKVGDAPSIAETPASKKFTHDGLPGSSSSSSSFLSSNTSKLQSGSRRVAFVSVKNPLTSTSSLRGIQFKETESKSNSKEDSFFSLLTAGNTKDSVF</sequence>
<dbReference type="PANTHER" id="PTHR34786:SF1">
    <property type="entry name" value="OS09G0504900 PROTEIN"/>
    <property type="match status" value="1"/>
</dbReference>
<protein>
    <recommendedName>
        <fullName evidence="2">Nucleolus and neural progenitor protein-like N-terminal domain-containing protein</fullName>
    </recommendedName>
</protein>
<feature type="region of interest" description="Disordered" evidence="1">
    <location>
        <begin position="246"/>
        <end position="265"/>
    </location>
</feature>
<dbReference type="EMBL" id="VOIH02000002">
    <property type="protein sequence ID" value="KAF3453500.1"/>
    <property type="molecule type" value="Genomic_DNA"/>
</dbReference>
<evidence type="ECO:0000313" key="4">
    <source>
        <dbReference type="Proteomes" id="UP000796880"/>
    </source>
</evidence>
<evidence type="ECO:0000313" key="3">
    <source>
        <dbReference type="EMBL" id="KAF3453500.1"/>
    </source>
</evidence>
<keyword evidence="4" id="KW-1185">Reference proteome</keyword>
<dbReference type="OrthoDB" id="114080at2759"/>
<gene>
    <name evidence="3" type="ORF">FNV43_RR03940</name>
</gene>
<dbReference type="InterPro" id="IPR027951">
    <property type="entry name" value="Nepro_N"/>
</dbReference>
<dbReference type="Proteomes" id="UP000796880">
    <property type="component" value="Unassembled WGS sequence"/>
</dbReference>
<evidence type="ECO:0000256" key="1">
    <source>
        <dbReference type="SAM" id="MobiDB-lite"/>
    </source>
</evidence>
<accession>A0A8K0MQ42</accession>
<dbReference type="AlphaFoldDB" id="A0A8K0MQ42"/>
<reference evidence="3" key="1">
    <citation type="submission" date="2020-03" db="EMBL/GenBank/DDBJ databases">
        <title>A high-quality chromosome-level genome assembly of a woody plant with both climbing and erect habits, Rhamnella rubrinervis.</title>
        <authorList>
            <person name="Lu Z."/>
            <person name="Yang Y."/>
            <person name="Zhu X."/>
            <person name="Sun Y."/>
        </authorList>
    </citation>
    <scope>NUCLEOTIDE SEQUENCE</scope>
    <source>
        <strain evidence="3">BYM</strain>
        <tissue evidence="3">Leaf</tissue>
    </source>
</reference>